<dbReference type="PANTHER" id="PTHR13887:SF41">
    <property type="entry name" value="THIOREDOXIN SUPERFAMILY PROTEIN"/>
    <property type="match status" value="1"/>
</dbReference>
<gene>
    <name evidence="2" type="ORF">D5H75_09070</name>
</gene>
<evidence type="ECO:0000313" key="2">
    <source>
        <dbReference type="EMBL" id="RJL34546.1"/>
    </source>
</evidence>
<feature type="domain" description="DSBA-like thioredoxin" evidence="1">
    <location>
        <begin position="3"/>
        <end position="201"/>
    </location>
</feature>
<dbReference type="Gene3D" id="3.40.30.10">
    <property type="entry name" value="Glutaredoxin"/>
    <property type="match status" value="1"/>
</dbReference>
<protein>
    <submittedName>
        <fullName evidence="2">DsbA family oxidoreductase</fullName>
    </submittedName>
</protein>
<dbReference type="InterPro" id="IPR001853">
    <property type="entry name" value="DSBA-like_thioredoxin_dom"/>
</dbReference>
<evidence type="ECO:0000259" key="1">
    <source>
        <dbReference type="Pfam" id="PF01323"/>
    </source>
</evidence>
<dbReference type="RefSeq" id="WP_119925848.1">
    <property type="nucleotide sequence ID" value="NZ_QZEY01000002.1"/>
</dbReference>
<dbReference type="Pfam" id="PF01323">
    <property type="entry name" value="DSBA"/>
    <property type="match status" value="1"/>
</dbReference>
<sequence>MRIEAYIDVMCPWCYIGKRRLETALAELPGRERVEVVWRSLELAPDSDRTPGPTAAEAMVRWRGAAAPARVALIHETGAAEGLEIDLRKSRPVNTFDAHRLIKLGADAGRADETLEVLYRAYHSEGLDIADHGVLTALAAEAGLPAADARAMLAGEAYGDAVRADESRARALGVQGVPTLVIGDAPPTGGVQPPATLRHLIERALRSRSAGA</sequence>
<dbReference type="EMBL" id="QZEY01000002">
    <property type="protein sequence ID" value="RJL34546.1"/>
    <property type="molecule type" value="Genomic_DNA"/>
</dbReference>
<dbReference type="SUPFAM" id="SSF52833">
    <property type="entry name" value="Thioredoxin-like"/>
    <property type="match status" value="1"/>
</dbReference>
<dbReference type="InterPro" id="IPR036249">
    <property type="entry name" value="Thioredoxin-like_sf"/>
</dbReference>
<proteinExistence type="predicted"/>
<dbReference type="GO" id="GO:0016491">
    <property type="term" value="F:oxidoreductase activity"/>
    <property type="evidence" value="ECO:0007669"/>
    <property type="project" value="InterPro"/>
</dbReference>
<evidence type="ECO:0000313" key="3">
    <source>
        <dbReference type="Proteomes" id="UP000265768"/>
    </source>
</evidence>
<organism evidence="2 3">
    <name type="scientific">Bailinhaonella thermotolerans</name>
    <dbReference type="NCBI Taxonomy" id="1070861"/>
    <lineage>
        <taxon>Bacteria</taxon>
        <taxon>Bacillati</taxon>
        <taxon>Actinomycetota</taxon>
        <taxon>Actinomycetes</taxon>
        <taxon>Streptosporangiales</taxon>
        <taxon>Streptosporangiaceae</taxon>
        <taxon>Bailinhaonella</taxon>
    </lineage>
</organism>
<comment type="caution">
    <text evidence="2">The sequence shown here is derived from an EMBL/GenBank/DDBJ whole genome shotgun (WGS) entry which is preliminary data.</text>
</comment>
<dbReference type="OrthoDB" id="9799122at2"/>
<keyword evidence="3" id="KW-1185">Reference proteome</keyword>
<dbReference type="PANTHER" id="PTHR13887">
    <property type="entry name" value="GLUTATHIONE S-TRANSFERASE KAPPA"/>
    <property type="match status" value="1"/>
</dbReference>
<dbReference type="AlphaFoldDB" id="A0A3A4BTB1"/>
<dbReference type="Proteomes" id="UP000265768">
    <property type="component" value="Unassembled WGS sequence"/>
</dbReference>
<accession>A0A3A4BTB1</accession>
<dbReference type="CDD" id="cd03024">
    <property type="entry name" value="DsbA_FrnE"/>
    <property type="match status" value="1"/>
</dbReference>
<reference evidence="2 3" key="1">
    <citation type="submission" date="2018-09" db="EMBL/GenBank/DDBJ databases">
        <title>YIM 75507 draft genome.</title>
        <authorList>
            <person name="Tang S."/>
            <person name="Feng Y."/>
        </authorList>
    </citation>
    <scope>NUCLEOTIDE SEQUENCE [LARGE SCALE GENOMIC DNA]</scope>
    <source>
        <strain evidence="2 3">YIM 75507</strain>
    </source>
</reference>
<name>A0A3A4BTB1_9ACTN</name>